<proteinExistence type="predicted"/>
<feature type="signal peptide" evidence="1">
    <location>
        <begin position="1"/>
        <end position="31"/>
    </location>
</feature>
<keyword evidence="3" id="KW-1185">Reference proteome</keyword>
<accession>A0A2T6AX07</accession>
<evidence type="ECO:0000313" key="3">
    <source>
        <dbReference type="Proteomes" id="UP000244069"/>
    </source>
</evidence>
<keyword evidence="1" id="KW-0732">Signal</keyword>
<comment type="caution">
    <text evidence="2">The sequence shown here is derived from an EMBL/GenBank/DDBJ whole genome shotgun (WGS) entry which is preliminary data.</text>
</comment>
<evidence type="ECO:0000313" key="2">
    <source>
        <dbReference type="EMBL" id="PTX48321.1"/>
    </source>
</evidence>
<feature type="chain" id="PRO_5015402660" description="Muramidase (Phage lambda lysozyme)" evidence="1">
    <location>
        <begin position="32"/>
        <end position="252"/>
    </location>
</feature>
<reference evidence="2 3" key="1">
    <citation type="submission" date="2018-04" db="EMBL/GenBank/DDBJ databases">
        <title>Genomic Encyclopedia of Archaeal and Bacterial Type Strains, Phase II (KMG-II): from individual species to whole genera.</title>
        <authorList>
            <person name="Goeker M."/>
        </authorList>
    </citation>
    <scope>NUCLEOTIDE SEQUENCE [LARGE SCALE GENOMIC DNA]</scope>
    <source>
        <strain evidence="2 3">DSM 29329</strain>
    </source>
</reference>
<dbReference type="InterPro" id="IPR023346">
    <property type="entry name" value="Lysozyme-like_dom_sf"/>
</dbReference>
<evidence type="ECO:0000256" key="1">
    <source>
        <dbReference type="SAM" id="SignalP"/>
    </source>
</evidence>
<gene>
    <name evidence="2" type="ORF">C8N44_10911</name>
</gene>
<dbReference type="EMBL" id="QBKN01000009">
    <property type="protein sequence ID" value="PTX48321.1"/>
    <property type="molecule type" value="Genomic_DNA"/>
</dbReference>
<dbReference type="AlphaFoldDB" id="A0A2T6AX07"/>
<protein>
    <recommendedName>
        <fullName evidence="4">Muramidase (Phage lambda lysozyme)</fullName>
    </recommendedName>
</protein>
<name>A0A2T6AX07_9RHOB</name>
<organism evidence="2 3">
    <name type="scientific">Allosediminivita pacifica</name>
    <dbReference type="NCBI Taxonomy" id="1267769"/>
    <lineage>
        <taxon>Bacteria</taxon>
        <taxon>Pseudomonadati</taxon>
        <taxon>Pseudomonadota</taxon>
        <taxon>Alphaproteobacteria</taxon>
        <taxon>Rhodobacterales</taxon>
        <taxon>Paracoccaceae</taxon>
        <taxon>Allosediminivita</taxon>
    </lineage>
</organism>
<dbReference type="SUPFAM" id="SSF53955">
    <property type="entry name" value="Lysozyme-like"/>
    <property type="match status" value="1"/>
</dbReference>
<evidence type="ECO:0008006" key="4">
    <source>
        <dbReference type="Google" id="ProtNLM"/>
    </source>
</evidence>
<sequence>MVRAMILIPSVRMTLPRCLLVPLLLSGPVAAQGIPLIQGANGPLLRQAQPLVQPREGEGGSTGASLFAGREGTSLFARIPRSPLPGPNASRGERLRHLIAAAEAGPDGYDAVQHGARIRPPKPPTQMTLAEIEAWTRATPGQPHAIGRYQFIPDTLRMLIKRGGFESDTRFSPQVQDRLADMLIADAGLAEALQGDLTATQFMNNLAKIWAGLPTSSGWSHYHGHAGNRATRTWAWFERQMAPILASDTDRN</sequence>
<dbReference type="Gene3D" id="1.10.530.10">
    <property type="match status" value="1"/>
</dbReference>
<dbReference type="Proteomes" id="UP000244069">
    <property type="component" value="Unassembled WGS sequence"/>
</dbReference>